<dbReference type="Proteomes" id="UP000245626">
    <property type="component" value="Unassembled WGS sequence"/>
</dbReference>
<organism evidence="1 2">
    <name type="scientific">Violaceomyces palustris</name>
    <dbReference type="NCBI Taxonomy" id="1673888"/>
    <lineage>
        <taxon>Eukaryota</taxon>
        <taxon>Fungi</taxon>
        <taxon>Dikarya</taxon>
        <taxon>Basidiomycota</taxon>
        <taxon>Ustilaginomycotina</taxon>
        <taxon>Ustilaginomycetes</taxon>
        <taxon>Violaceomycetales</taxon>
        <taxon>Violaceomycetaceae</taxon>
        <taxon>Violaceomyces</taxon>
    </lineage>
</organism>
<sequence>MLTALRNAFKSNQSPSIYFKLASQTRSLGPRTFATTSKVMFALTPFRGNPAQKPKTFTNQKSLPRLPVPPLEQSFEKYIKSIQPILRQRADQGQLEPGASLESEIQKRREWIKDFMKDGGIGQKLQQRLIDVDRTTENNWLDDRYWLQKAYHEWRVPLLVNSNWWLMLMNDTNAPTALGSHPGHPAEPGSGFLGPQRWDEADWGVRRATWLTSRFLEFKERLDTEDIMPDASRAGPFCMRQYTRLYGVTRIPSLPHDWNTASVHPVTSRHITVIVRDNFYQLEVLDRAGKRIGLDSLEKAIWRIIEDAKAKDGEGVGVLSSDHRDTWTAAREHLLSISPLNRASVNSIEDSLFALALDSSVLPLRPSHRDPAHPCTPTWVDALAINTSGAGRAGHNRWFDKALTVIVEPNGRAGIMGEHSPCDALIPSIVCDFAAAEPCPPPGTPFPEGRTSSEEANWKKLEFVMDAQIRSSIAASEKAAIEISERSDIRELWFDEYGADWIKKVGKQSPDAYLQMALQLAYAKVHGVQTSTYETASTRLFKHGRTDVIRSFSDEAYDFVKATREGKDAKVLFQLLSAATKAHNSQTRDSSTGKGCDRHLTGLRLVHRPGPEAEGGDGDIPAIFADPLFADSQTWKLSTSGLSAGDRFLGTGFGAGYEESAYGINYLAGAGLLKFGVESKRKGKDDSPTTTFCQKLVEALRDMRAICEEGISAESQPEASKL</sequence>
<reference evidence="1 2" key="1">
    <citation type="journal article" date="2018" name="Mol. Biol. Evol.">
        <title>Broad Genomic Sampling Reveals a Smut Pathogenic Ancestry of the Fungal Clade Ustilaginomycotina.</title>
        <authorList>
            <person name="Kijpornyongpan T."/>
            <person name="Mondo S.J."/>
            <person name="Barry K."/>
            <person name="Sandor L."/>
            <person name="Lee J."/>
            <person name="Lipzen A."/>
            <person name="Pangilinan J."/>
            <person name="LaButti K."/>
            <person name="Hainaut M."/>
            <person name="Henrissat B."/>
            <person name="Grigoriev I.V."/>
            <person name="Spatafora J.W."/>
            <person name="Aime M.C."/>
        </authorList>
    </citation>
    <scope>NUCLEOTIDE SEQUENCE [LARGE SCALE GENOMIC DNA]</scope>
    <source>
        <strain evidence="1 2">SA 807</strain>
    </source>
</reference>
<protein>
    <submittedName>
        <fullName evidence="1">Acyltransferase ChoActase/COT/CPT</fullName>
    </submittedName>
</protein>
<evidence type="ECO:0000313" key="2">
    <source>
        <dbReference type="Proteomes" id="UP000245626"/>
    </source>
</evidence>
<keyword evidence="2" id="KW-1185">Reference proteome</keyword>
<keyword evidence="1" id="KW-0808">Transferase</keyword>
<proteinExistence type="predicted"/>
<evidence type="ECO:0000313" key="1">
    <source>
        <dbReference type="EMBL" id="PWN52846.1"/>
    </source>
</evidence>
<accession>A0ACD0P4C6</accession>
<name>A0ACD0P4C6_9BASI</name>
<keyword evidence="1" id="KW-0012">Acyltransferase</keyword>
<dbReference type="EMBL" id="KZ819755">
    <property type="protein sequence ID" value="PWN52846.1"/>
    <property type="molecule type" value="Genomic_DNA"/>
</dbReference>
<gene>
    <name evidence="1" type="ORF">IE53DRAFT_311328</name>
</gene>